<sequence>MDGGDDEMLIELKGPALTTFATQSQFAQKWLKIFKDIINTDVAYASRLQQHYQLLKTSVKDKQERK</sequence>
<reference evidence="2 4" key="2">
    <citation type="submission" date="2023-11" db="EMBL/GenBank/DDBJ databases">
        <title>MicrobeMod: A computational toolkit for identifying prokaryotic methylation and restriction-modification with nanopore sequencing.</title>
        <authorList>
            <person name="Crits-Christoph A."/>
            <person name="Kang S.C."/>
            <person name="Lee H."/>
            <person name="Ostrov N."/>
        </authorList>
    </citation>
    <scope>NUCLEOTIDE SEQUENCE [LARGE SCALE GENOMIC DNA]</scope>
    <source>
        <strain evidence="2 4">ATCC 23090</strain>
    </source>
</reference>
<evidence type="ECO:0000313" key="4">
    <source>
        <dbReference type="Proteomes" id="UP001326715"/>
    </source>
</evidence>
<organism evidence="1 3">
    <name type="scientific">Chitinophaga sancti</name>
    <dbReference type="NCBI Taxonomy" id="1004"/>
    <lineage>
        <taxon>Bacteria</taxon>
        <taxon>Pseudomonadati</taxon>
        <taxon>Bacteroidota</taxon>
        <taxon>Chitinophagia</taxon>
        <taxon>Chitinophagales</taxon>
        <taxon>Chitinophagaceae</taxon>
        <taxon>Chitinophaga</taxon>
    </lineage>
</organism>
<dbReference type="EMBL" id="CP140154">
    <property type="protein sequence ID" value="WQG90375.1"/>
    <property type="molecule type" value="Genomic_DNA"/>
</dbReference>
<proteinExistence type="predicted"/>
<evidence type="ECO:0000313" key="1">
    <source>
        <dbReference type="EMBL" id="SFW76431.1"/>
    </source>
</evidence>
<protein>
    <submittedName>
        <fullName evidence="1">Uncharacterized protein</fullName>
    </submittedName>
</protein>
<dbReference type="OrthoDB" id="665518at2"/>
<dbReference type="RefSeq" id="WP_072363343.1">
    <property type="nucleotide sequence ID" value="NZ_CBHWAX010000178.1"/>
</dbReference>
<dbReference type="STRING" id="1004.SAMN05661012_04353"/>
<accession>A0A1K1RXB7</accession>
<keyword evidence="4" id="KW-1185">Reference proteome</keyword>
<dbReference type="Proteomes" id="UP000183788">
    <property type="component" value="Unassembled WGS sequence"/>
</dbReference>
<evidence type="ECO:0000313" key="3">
    <source>
        <dbReference type="Proteomes" id="UP000183788"/>
    </source>
</evidence>
<evidence type="ECO:0000313" key="2">
    <source>
        <dbReference type="EMBL" id="WQG90375.1"/>
    </source>
</evidence>
<name>A0A1K1RXB7_9BACT</name>
<dbReference type="EMBL" id="FPIZ01000015">
    <property type="protein sequence ID" value="SFW76431.1"/>
    <property type="molecule type" value="Genomic_DNA"/>
</dbReference>
<reference evidence="1 3" key="1">
    <citation type="submission" date="2016-11" db="EMBL/GenBank/DDBJ databases">
        <authorList>
            <person name="Jaros S."/>
            <person name="Januszkiewicz K."/>
            <person name="Wedrychowicz H."/>
        </authorList>
    </citation>
    <scope>NUCLEOTIDE SEQUENCE [LARGE SCALE GENOMIC DNA]</scope>
    <source>
        <strain evidence="1 3">DSM 784</strain>
    </source>
</reference>
<dbReference type="AlphaFoldDB" id="A0A1K1RXB7"/>
<dbReference type="Proteomes" id="UP001326715">
    <property type="component" value="Chromosome"/>
</dbReference>
<gene>
    <name evidence="1" type="ORF">SAMN05661012_04353</name>
    <name evidence="2" type="ORF">SR876_02615</name>
</gene>